<organism evidence="2 3">
    <name type="scientific">Thiorhodovibrio winogradskyi</name>
    <dbReference type="NCBI Taxonomy" id="77007"/>
    <lineage>
        <taxon>Bacteria</taxon>
        <taxon>Pseudomonadati</taxon>
        <taxon>Pseudomonadota</taxon>
        <taxon>Gammaproteobacteria</taxon>
        <taxon>Chromatiales</taxon>
        <taxon>Chromatiaceae</taxon>
        <taxon>Thiorhodovibrio</taxon>
    </lineage>
</organism>
<accession>A0ABZ0S5S7</accession>
<name>A0ABZ0S5S7_9GAMM</name>
<feature type="signal peptide" evidence="1">
    <location>
        <begin position="1"/>
        <end position="31"/>
    </location>
</feature>
<gene>
    <name evidence="2" type="ORF">Thiowin_00522</name>
</gene>
<keyword evidence="1" id="KW-0732">Signal</keyword>
<evidence type="ECO:0000313" key="2">
    <source>
        <dbReference type="EMBL" id="WPL15616.1"/>
    </source>
</evidence>
<protein>
    <submittedName>
        <fullName evidence="2">Uncharacterized protein</fullName>
    </submittedName>
</protein>
<evidence type="ECO:0000256" key="1">
    <source>
        <dbReference type="SAM" id="SignalP"/>
    </source>
</evidence>
<reference evidence="2 3" key="1">
    <citation type="journal article" date="2023" name="Microorganisms">
        <title>Thiorhodovibrio frisius and Trv. litoralis spp. nov., Two Novel Members from a Clade of Fastidious Purple Sulfur Bacteria That Exhibit Unique Red-Shifted Light-Harvesting Capabilities.</title>
        <authorList>
            <person name="Methner A."/>
            <person name="Kuzyk S.B."/>
            <person name="Petersen J."/>
            <person name="Bauer S."/>
            <person name="Brinkmann H."/>
            <person name="Sichau K."/>
            <person name="Wanner G."/>
            <person name="Wolf J."/>
            <person name="Neumann-Schaal M."/>
            <person name="Henke P."/>
            <person name="Tank M."/>
            <person name="Sproer C."/>
            <person name="Bunk B."/>
            <person name="Overmann J."/>
        </authorList>
    </citation>
    <scope>NUCLEOTIDE SEQUENCE [LARGE SCALE GENOMIC DNA]</scope>
    <source>
        <strain evidence="2 3">DSM 6702</strain>
    </source>
</reference>
<evidence type="ECO:0000313" key="3">
    <source>
        <dbReference type="Proteomes" id="UP001432180"/>
    </source>
</evidence>
<proteinExistence type="predicted"/>
<dbReference type="Proteomes" id="UP001432180">
    <property type="component" value="Chromosome"/>
</dbReference>
<keyword evidence="3" id="KW-1185">Reference proteome</keyword>
<feature type="chain" id="PRO_5045623930" evidence="1">
    <location>
        <begin position="32"/>
        <end position="96"/>
    </location>
</feature>
<dbReference type="EMBL" id="CP121472">
    <property type="protein sequence ID" value="WPL15616.1"/>
    <property type="molecule type" value="Genomic_DNA"/>
</dbReference>
<sequence>MRLMPVLMPVLITGYLVLPSLSGLLAGAALADPLTPTASDAATRMKSIQGPPGELTEQGHKLIQASARFRLKRILVGDMSCSSCANPSGCFSQENL</sequence>